<organism evidence="1 2">
    <name type="scientific">Artemia franciscana</name>
    <name type="common">Brine shrimp</name>
    <name type="synonym">Artemia sanfranciscana</name>
    <dbReference type="NCBI Taxonomy" id="6661"/>
    <lineage>
        <taxon>Eukaryota</taxon>
        <taxon>Metazoa</taxon>
        <taxon>Ecdysozoa</taxon>
        <taxon>Arthropoda</taxon>
        <taxon>Crustacea</taxon>
        <taxon>Branchiopoda</taxon>
        <taxon>Anostraca</taxon>
        <taxon>Artemiidae</taxon>
        <taxon>Artemia</taxon>
    </lineage>
</organism>
<comment type="caution">
    <text evidence="1">The sequence shown here is derived from an EMBL/GenBank/DDBJ whole genome shotgun (WGS) entry which is preliminary data.</text>
</comment>
<proteinExistence type="predicted"/>
<protein>
    <submittedName>
        <fullName evidence="1">Uncharacterized protein</fullName>
    </submittedName>
</protein>
<keyword evidence="2" id="KW-1185">Reference proteome</keyword>
<sequence length="130" mass="14932">MKQHASNEGIRLKNWSTGEVLYDKLHSTSNVKALNCRLTICTANHMNTVKEEKPIRIGNAVLDVIDVDQKIMTKTKKFIDEFYTSFEKICLTIRQLARLIEHFKSEHKERGGCPTDWVWVNPPGSFTTPV</sequence>
<dbReference type="AlphaFoldDB" id="A0AA88L7K7"/>
<evidence type="ECO:0000313" key="1">
    <source>
        <dbReference type="EMBL" id="KAK2721333.1"/>
    </source>
</evidence>
<dbReference type="InterPro" id="IPR036119">
    <property type="entry name" value="NOS_N_sf"/>
</dbReference>
<gene>
    <name evidence="1" type="ORF">QYM36_003573</name>
</gene>
<dbReference type="InterPro" id="IPR044943">
    <property type="entry name" value="NOS_dom_1"/>
</dbReference>
<evidence type="ECO:0000313" key="2">
    <source>
        <dbReference type="Proteomes" id="UP001187531"/>
    </source>
</evidence>
<dbReference type="Proteomes" id="UP001187531">
    <property type="component" value="Unassembled WGS sequence"/>
</dbReference>
<dbReference type="GO" id="GO:0004517">
    <property type="term" value="F:nitric-oxide synthase activity"/>
    <property type="evidence" value="ECO:0007669"/>
    <property type="project" value="InterPro"/>
</dbReference>
<reference evidence="1" key="1">
    <citation type="submission" date="2023-07" db="EMBL/GenBank/DDBJ databases">
        <title>Chromosome-level genome assembly of Artemia franciscana.</title>
        <authorList>
            <person name="Jo E."/>
        </authorList>
    </citation>
    <scope>NUCLEOTIDE SEQUENCE</scope>
    <source>
        <tissue evidence="1">Whole body</tissue>
    </source>
</reference>
<dbReference type="EMBL" id="JAVRJZ010000006">
    <property type="protein sequence ID" value="KAK2721333.1"/>
    <property type="molecule type" value="Genomic_DNA"/>
</dbReference>
<name>A0AA88L7K7_ARTSF</name>
<dbReference type="SUPFAM" id="SSF56512">
    <property type="entry name" value="Nitric oxide (NO) synthase oxygenase domain"/>
    <property type="match status" value="2"/>
</dbReference>
<accession>A0AA88L7K7</accession>
<dbReference type="GO" id="GO:0006809">
    <property type="term" value="P:nitric oxide biosynthetic process"/>
    <property type="evidence" value="ECO:0007669"/>
    <property type="project" value="InterPro"/>
</dbReference>
<dbReference type="Gene3D" id="3.90.340.10">
    <property type="entry name" value="Nitric Oxide Synthase, Chain A, domain 1"/>
    <property type="match status" value="1"/>
</dbReference>